<gene>
    <name evidence="3" type="primary">20353193</name>
    <name evidence="2" type="ORF">GGTG_12735</name>
</gene>
<evidence type="ECO:0008006" key="5">
    <source>
        <dbReference type="Google" id="ProtNLM"/>
    </source>
</evidence>
<evidence type="ECO:0000313" key="2">
    <source>
        <dbReference type="EMBL" id="EJT69852.1"/>
    </source>
</evidence>
<dbReference type="RefSeq" id="XP_009228900.1">
    <property type="nucleotide sequence ID" value="XM_009230636.1"/>
</dbReference>
<dbReference type="PANTHER" id="PTHR36124">
    <property type="match status" value="1"/>
</dbReference>
<evidence type="ECO:0000256" key="1">
    <source>
        <dbReference type="SAM" id="Phobius"/>
    </source>
</evidence>
<proteinExistence type="predicted"/>
<evidence type="ECO:0000313" key="3">
    <source>
        <dbReference type="EnsemblFungi" id="EJT69852"/>
    </source>
</evidence>
<dbReference type="EnsemblFungi" id="EJT69852">
    <property type="protein sequence ID" value="EJT69852"/>
    <property type="gene ID" value="GGTG_12735"/>
</dbReference>
<reference evidence="3" key="4">
    <citation type="journal article" date="2015" name="G3 (Bethesda)">
        <title>Genome sequences of three phytopathogenic species of the Magnaporthaceae family of fungi.</title>
        <authorList>
            <person name="Okagaki L.H."/>
            <person name="Nunes C.C."/>
            <person name="Sailsbery J."/>
            <person name="Clay B."/>
            <person name="Brown D."/>
            <person name="John T."/>
            <person name="Oh Y."/>
            <person name="Young N."/>
            <person name="Fitzgerald M."/>
            <person name="Haas B.J."/>
            <person name="Zeng Q."/>
            <person name="Young S."/>
            <person name="Adiconis X."/>
            <person name="Fan L."/>
            <person name="Levin J.Z."/>
            <person name="Mitchell T.K."/>
            <person name="Okubara P.A."/>
            <person name="Farman M.L."/>
            <person name="Kohn L.M."/>
            <person name="Birren B."/>
            <person name="Ma L.-J."/>
            <person name="Dean R.A."/>
        </authorList>
    </citation>
    <scope>NUCLEOTIDE SEQUENCE</scope>
    <source>
        <strain evidence="3">R3-111a-1</strain>
    </source>
</reference>
<reference evidence="2" key="3">
    <citation type="submission" date="2010-09" db="EMBL/GenBank/DDBJ databases">
        <title>Annotation of Gaeumannomyces graminis var. tritici R3-111a-1.</title>
        <authorList>
            <consortium name="The Broad Institute Genome Sequencing Platform"/>
            <person name="Ma L.-J."/>
            <person name="Dead R."/>
            <person name="Young S.K."/>
            <person name="Zeng Q."/>
            <person name="Gargeya S."/>
            <person name="Fitzgerald M."/>
            <person name="Haas B."/>
            <person name="Abouelleil A."/>
            <person name="Alvarado L."/>
            <person name="Arachchi H.M."/>
            <person name="Berlin A."/>
            <person name="Brown A."/>
            <person name="Chapman S.B."/>
            <person name="Chen Z."/>
            <person name="Dunbar C."/>
            <person name="Freedman E."/>
            <person name="Gearin G."/>
            <person name="Gellesch M."/>
            <person name="Goldberg J."/>
            <person name="Griggs A."/>
            <person name="Gujja S."/>
            <person name="Heiman D."/>
            <person name="Howarth C."/>
            <person name="Larson L."/>
            <person name="Lui A."/>
            <person name="MacDonald P.J.P."/>
            <person name="Mehta T."/>
            <person name="Montmayeur A."/>
            <person name="Murphy C."/>
            <person name="Neiman D."/>
            <person name="Pearson M."/>
            <person name="Priest M."/>
            <person name="Roberts A."/>
            <person name="Saif S."/>
            <person name="Shea T."/>
            <person name="Shenoy N."/>
            <person name="Sisk P."/>
            <person name="Stolte C."/>
            <person name="Sykes S."/>
            <person name="Yandava C."/>
            <person name="Wortman J."/>
            <person name="Nusbaum C."/>
            <person name="Birren B."/>
        </authorList>
    </citation>
    <scope>NUCLEOTIDE SEQUENCE</scope>
    <source>
        <strain evidence="2">R3-111a-1</strain>
    </source>
</reference>
<dbReference type="GeneID" id="20353193"/>
<dbReference type="eggNOG" id="ENOG502S1KN">
    <property type="taxonomic scope" value="Eukaryota"/>
</dbReference>
<reference evidence="3" key="5">
    <citation type="submission" date="2018-04" db="UniProtKB">
        <authorList>
            <consortium name="EnsemblFungi"/>
        </authorList>
    </citation>
    <scope>IDENTIFICATION</scope>
    <source>
        <strain evidence="3">R3-111a-1</strain>
    </source>
</reference>
<name>J3PGV5_GAET3</name>
<dbReference type="VEuPathDB" id="FungiDB:GGTG_12735"/>
<reference evidence="4" key="1">
    <citation type="submission" date="2010-07" db="EMBL/GenBank/DDBJ databases">
        <title>The genome sequence of Gaeumannomyces graminis var. tritici strain R3-111a-1.</title>
        <authorList>
            <consortium name="The Broad Institute Genome Sequencing Platform"/>
            <person name="Ma L.-J."/>
            <person name="Dead R."/>
            <person name="Young S."/>
            <person name="Zeng Q."/>
            <person name="Koehrsen M."/>
            <person name="Alvarado L."/>
            <person name="Berlin A."/>
            <person name="Chapman S.B."/>
            <person name="Chen Z."/>
            <person name="Freedman E."/>
            <person name="Gellesch M."/>
            <person name="Goldberg J."/>
            <person name="Griggs A."/>
            <person name="Gujja S."/>
            <person name="Heilman E.R."/>
            <person name="Heiman D."/>
            <person name="Hepburn T."/>
            <person name="Howarth C."/>
            <person name="Jen D."/>
            <person name="Larson L."/>
            <person name="Mehta T."/>
            <person name="Neiman D."/>
            <person name="Pearson M."/>
            <person name="Roberts A."/>
            <person name="Saif S."/>
            <person name="Shea T."/>
            <person name="Shenoy N."/>
            <person name="Sisk P."/>
            <person name="Stolte C."/>
            <person name="Sykes S."/>
            <person name="Walk T."/>
            <person name="White J."/>
            <person name="Yandava C."/>
            <person name="Haas B."/>
            <person name="Nusbaum C."/>
            <person name="Birren B."/>
        </authorList>
    </citation>
    <scope>NUCLEOTIDE SEQUENCE [LARGE SCALE GENOMIC DNA]</scope>
    <source>
        <strain evidence="4">R3-111a-1</strain>
    </source>
</reference>
<dbReference type="HOGENOM" id="CLU_039076_0_0_1"/>
<dbReference type="InterPro" id="IPR046366">
    <property type="entry name" value="MPAB"/>
</dbReference>
<dbReference type="PANTHER" id="PTHR36124:SF1">
    <property type="entry name" value="ER-BOUND OXYGENASE MPAB_MPAB'_RUBBER OXYGENASE CATALYTIC DOMAIN-CONTAINING PROTEIN"/>
    <property type="match status" value="1"/>
</dbReference>
<feature type="transmembrane region" description="Helical" evidence="1">
    <location>
        <begin position="16"/>
        <end position="35"/>
    </location>
</feature>
<keyword evidence="1" id="KW-1133">Transmembrane helix</keyword>
<dbReference type="Proteomes" id="UP000006039">
    <property type="component" value="Unassembled WGS sequence"/>
</dbReference>
<accession>J3PGV5</accession>
<evidence type="ECO:0000313" key="4">
    <source>
        <dbReference type="Proteomes" id="UP000006039"/>
    </source>
</evidence>
<dbReference type="AlphaFoldDB" id="J3PGV5"/>
<keyword evidence="1" id="KW-0472">Membrane</keyword>
<sequence length="420" mass="47437">MSFSSSPPPLAWVPAWLPWAIAAAVGYHLLVRTLHHLHARRMRARYPYGPGQELPYSAMTDRDAQELVALVQQYEFPSVAELALQSALVRTYGVPSISALLLCTRQLSTRAQVARRYADTAALVSEIYTNEAGSRRLAESYARLNYLHGVYIKAGRITNDYMLYVLALFMNQPVDHIDRLDWRPVSDLERCAYGAFHRTMAASMNIDLSPLPSATAGWRDGLHFYDELDGWARAYEERNMVPHDDNLAVAAHTRELYLRDFPPFLRGLGANLLAASMDERFRTAIKFDRPSAAHYSIVAAVFAAKRFVCRHLLPPRRTAYLYHARLASHGDVRADGTRGFVTWTGSPYYVRPTLWNRWGPYAWLAWSVGVPLPGDEGMMPEGYTLKDVGPDQFRGKGWDEAERTAQELVEARSPGRCPFA</sequence>
<dbReference type="STRING" id="644352.J3PGV5"/>
<dbReference type="OrthoDB" id="545169at2759"/>
<keyword evidence="1" id="KW-0812">Transmembrane</keyword>
<organism evidence="2">
    <name type="scientific">Gaeumannomyces tritici (strain R3-111a-1)</name>
    <name type="common">Wheat and barley take-all root rot fungus</name>
    <name type="synonym">Gaeumannomyces graminis var. tritici</name>
    <dbReference type="NCBI Taxonomy" id="644352"/>
    <lineage>
        <taxon>Eukaryota</taxon>
        <taxon>Fungi</taxon>
        <taxon>Dikarya</taxon>
        <taxon>Ascomycota</taxon>
        <taxon>Pezizomycotina</taxon>
        <taxon>Sordariomycetes</taxon>
        <taxon>Sordariomycetidae</taxon>
        <taxon>Magnaporthales</taxon>
        <taxon>Magnaporthaceae</taxon>
        <taxon>Gaeumannomyces</taxon>
    </lineage>
</organism>
<dbReference type="EMBL" id="GL385403">
    <property type="protein sequence ID" value="EJT69852.1"/>
    <property type="molecule type" value="Genomic_DNA"/>
</dbReference>
<keyword evidence="4" id="KW-1185">Reference proteome</keyword>
<reference evidence="2" key="2">
    <citation type="submission" date="2010-07" db="EMBL/GenBank/DDBJ databases">
        <authorList>
            <consortium name="The Broad Institute Genome Sequencing Platform"/>
            <consortium name="Broad Institute Genome Sequencing Center for Infectious Disease"/>
            <person name="Ma L.-J."/>
            <person name="Dead R."/>
            <person name="Young S."/>
            <person name="Zeng Q."/>
            <person name="Koehrsen M."/>
            <person name="Alvarado L."/>
            <person name="Berlin A."/>
            <person name="Chapman S.B."/>
            <person name="Chen Z."/>
            <person name="Freedman E."/>
            <person name="Gellesch M."/>
            <person name="Goldberg J."/>
            <person name="Griggs A."/>
            <person name="Gujja S."/>
            <person name="Heilman E.R."/>
            <person name="Heiman D."/>
            <person name="Hepburn T."/>
            <person name="Howarth C."/>
            <person name="Jen D."/>
            <person name="Larson L."/>
            <person name="Mehta T."/>
            <person name="Neiman D."/>
            <person name="Pearson M."/>
            <person name="Roberts A."/>
            <person name="Saif S."/>
            <person name="Shea T."/>
            <person name="Shenoy N."/>
            <person name="Sisk P."/>
            <person name="Stolte C."/>
            <person name="Sykes S."/>
            <person name="Walk T."/>
            <person name="White J."/>
            <person name="Yandava C."/>
            <person name="Haas B."/>
            <person name="Nusbaum C."/>
            <person name="Birren B."/>
        </authorList>
    </citation>
    <scope>NUCLEOTIDE SEQUENCE</scope>
    <source>
        <strain evidence="2">R3-111a-1</strain>
    </source>
</reference>
<dbReference type="GO" id="GO:0016491">
    <property type="term" value="F:oxidoreductase activity"/>
    <property type="evidence" value="ECO:0007669"/>
    <property type="project" value="InterPro"/>
</dbReference>
<protein>
    <recommendedName>
        <fullName evidence="5">ER-bound oxygenase mpaB/mpaB'/Rubber oxygenase catalytic domain-containing protein</fullName>
    </recommendedName>
</protein>